<protein>
    <submittedName>
        <fullName evidence="1">Uncharacterized protein</fullName>
    </submittedName>
</protein>
<dbReference type="Proteomes" id="UP000198378">
    <property type="component" value="Unassembled WGS sequence"/>
</dbReference>
<comment type="caution">
    <text evidence="1">The sequence shown here is derived from an EMBL/GenBank/DDBJ whole genome shotgun (WGS) entry which is preliminary data.</text>
</comment>
<dbReference type="EMBL" id="NEWK01000001">
    <property type="protein sequence ID" value="OXB89697.1"/>
    <property type="molecule type" value="Genomic_DNA"/>
</dbReference>
<sequence length="660" mass="77395">MKTIFGIVEKERKPNKKYVFVKVLAEYRDHQLIEVQEARLHYPSEGEVIWSPAPEDIHAGKVGFYTVEERNEEEYTGRPVYSKFIVRKELENLKYYEVFPIPFSLAQNHDIVYLIQNGFDAPQRFSSEILLLTNDDYLVGPCRVKQTKEQKWVIDSSEDKLLEIRKKGMHLVKYNDKNVGIERYFVSTMLASPVEDYLDCATNDRIMRYALKTLKDQQQVQEISRKVISQLSELVSDLPPQVRYERIMRAIELLDKYQITKEDIGQFEEELLQYPVIQRKIEEKLEGRFAAEKARIEDEHRKVLNETEQLRRKKEHLLVEMEEIGRWIKEREERLKKADKALELKIKEMKDNIFHTLVDLLPFTNLGLNVPVHNASDDRNHSEWVVKDVDETTVYYEDINHLMTSIAENLCMIGMQENKAWLTAKTIIGAILFRKPVVVKGEFSFELSQAIGWAVAGNDHLTVFPDIRNFTNKTLINSFSCYTRPDCVKSLHLCQIENSPAELYLQSFLDHWRVSIDESLPELILISIKEESELTDSFIQKLSFSPVISANEMITTPDIRLLRKTHRLVFGSIPARLLVEGKILKEKSSEFNNFVEIVQEVMSFTKQKEAFKKWFRLLEDERFEEEAVSVWVVKVLLQPYVDREQAKKILEEFDSENILI</sequence>
<dbReference type="RefSeq" id="WP_089113877.1">
    <property type="nucleotide sequence ID" value="NZ_CP018058.1"/>
</dbReference>
<keyword evidence="2" id="KW-1185">Reference proteome</keyword>
<organism evidence="1 2">
    <name type="scientific">Geobacillus thermocatenulatus</name>
    <dbReference type="NCBI Taxonomy" id="33938"/>
    <lineage>
        <taxon>Bacteria</taxon>
        <taxon>Bacillati</taxon>
        <taxon>Bacillota</taxon>
        <taxon>Bacilli</taxon>
        <taxon>Bacillales</taxon>
        <taxon>Anoxybacillaceae</taxon>
        <taxon>Geobacillus</taxon>
        <taxon>Geobacillus thermoleovorans group</taxon>
    </lineage>
</organism>
<dbReference type="KEGG" id="gtm:GT3921_07695"/>
<evidence type="ECO:0000313" key="2">
    <source>
        <dbReference type="Proteomes" id="UP000198378"/>
    </source>
</evidence>
<proteinExistence type="predicted"/>
<dbReference type="AlphaFoldDB" id="A0A226QDJ7"/>
<evidence type="ECO:0000313" key="1">
    <source>
        <dbReference type="EMBL" id="OXB89697.1"/>
    </source>
</evidence>
<gene>
    <name evidence="1" type="ORF">B9L19_06490</name>
</gene>
<accession>A0A226QDJ7</accession>
<name>A0A226QDJ7_9BACL</name>
<reference evidence="1 2" key="1">
    <citation type="submission" date="2017-05" db="EMBL/GenBank/DDBJ databases">
        <title>The genome sequence of Geobacillus thermocatenulatus DSM 730.</title>
        <authorList>
            <person name="Ramaloko W.T."/>
            <person name="Koen N."/>
            <person name="Polliack S."/>
            <person name="Aliyu H."/>
            <person name="Lebre P."/>
            <person name="Mohr T."/>
            <person name="Oswald F."/>
            <person name="Zwick M."/>
            <person name="Neumann A."/>
            <person name="Syldatk C."/>
            <person name="Cowan D."/>
            <person name="De Maayer P."/>
        </authorList>
    </citation>
    <scope>NUCLEOTIDE SEQUENCE [LARGE SCALE GENOMIC DNA]</scope>
    <source>
        <strain evidence="1 2">BGSC 93A1</strain>
    </source>
</reference>